<keyword evidence="2" id="KW-0472">Membrane</keyword>
<accession>A0A1G6MCJ1</accession>
<dbReference type="GO" id="GO:0008658">
    <property type="term" value="F:penicillin binding"/>
    <property type="evidence" value="ECO:0007669"/>
    <property type="project" value="InterPro"/>
</dbReference>
<dbReference type="GO" id="GO:0071555">
    <property type="term" value="P:cell wall organization"/>
    <property type="evidence" value="ECO:0007669"/>
    <property type="project" value="TreeGrafter"/>
</dbReference>
<evidence type="ECO:0000259" key="3">
    <source>
        <dbReference type="Pfam" id="PF00905"/>
    </source>
</evidence>
<name>A0A1G6MCJ1_9BACT</name>
<dbReference type="Gene3D" id="3.40.710.10">
    <property type="entry name" value="DD-peptidase/beta-lactamase superfamily"/>
    <property type="match status" value="1"/>
</dbReference>
<dbReference type="PANTHER" id="PTHR30627">
    <property type="entry name" value="PEPTIDOGLYCAN D,D-TRANSPEPTIDASE"/>
    <property type="match status" value="1"/>
</dbReference>
<gene>
    <name evidence="4" type="ORF">SAMN05660835_00959</name>
</gene>
<organism evidence="4 5">
    <name type="scientific">Desulfurella multipotens</name>
    <dbReference type="NCBI Taxonomy" id="79269"/>
    <lineage>
        <taxon>Bacteria</taxon>
        <taxon>Pseudomonadati</taxon>
        <taxon>Campylobacterota</taxon>
        <taxon>Desulfurellia</taxon>
        <taxon>Desulfurellales</taxon>
        <taxon>Desulfurellaceae</taxon>
        <taxon>Desulfurella</taxon>
    </lineage>
</organism>
<reference evidence="5" key="1">
    <citation type="submission" date="2016-10" db="EMBL/GenBank/DDBJ databases">
        <authorList>
            <person name="Varghese N."/>
            <person name="Submissions S."/>
        </authorList>
    </citation>
    <scope>NUCLEOTIDE SEQUENCE [LARGE SCALE GENOMIC DNA]</scope>
    <source>
        <strain evidence="5">DSM 8415</strain>
    </source>
</reference>
<evidence type="ECO:0000256" key="1">
    <source>
        <dbReference type="ARBA" id="ARBA00004370"/>
    </source>
</evidence>
<evidence type="ECO:0000256" key="2">
    <source>
        <dbReference type="ARBA" id="ARBA00023136"/>
    </source>
</evidence>
<dbReference type="Proteomes" id="UP000199411">
    <property type="component" value="Unassembled WGS sequence"/>
</dbReference>
<comment type="subcellular location">
    <subcellularLocation>
        <location evidence="1">Membrane</location>
    </subcellularLocation>
</comment>
<dbReference type="InterPro" id="IPR001460">
    <property type="entry name" value="PCN-bd_Tpept"/>
</dbReference>
<dbReference type="OrthoDB" id="9789078at2"/>
<protein>
    <submittedName>
        <fullName evidence="4">Penicillin binding protein transpeptidase domain-containing protein</fullName>
    </submittedName>
</protein>
<dbReference type="SUPFAM" id="SSF56601">
    <property type="entry name" value="beta-lactamase/transpeptidase-like"/>
    <property type="match status" value="1"/>
</dbReference>
<dbReference type="PANTHER" id="PTHR30627:SF1">
    <property type="entry name" value="PEPTIDOGLYCAN D,D-TRANSPEPTIDASE FTSI"/>
    <property type="match status" value="1"/>
</dbReference>
<dbReference type="InterPro" id="IPR050515">
    <property type="entry name" value="Beta-lactam/transpept"/>
</dbReference>
<dbReference type="RefSeq" id="WP_092128566.1">
    <property type="nucleotide sequence ID" value="NZ_FMYU01000006.1"/>
</dbReference>
<evidence type="ECO:0000313" key="5">
    <source>
        <dbReference type="Proteomes" id="UP000199411"/>
    </source>
</evidence>
<evidence type="ECO:0000313" key="4">
    <source>
        <dbReference type="EMBL" id="SDC53302.1"/>
    </source>
</evidence>
<dbReference type="GO" id="GO:0005886">
    <property type="term" value="C:plasma membrane"/>
    <property type="evidence" value="ECO:0007669"/>
    <property type="project" value="TreeGrafter"/>
</dbReference>
<sequence>MLKIISTRFDQVFAYSSNVCSAKIALKENKKIFYKYLWRFGFGKKTGIDLPGEESGIVKDYVNLRPFDLATMAFGQGISVTQIQLARAYCAIANGGISYYTTCAKLYIKKPQNNNIKNTS</sequence>
<dbReference type="Pfam" id="PF00905">
    <property type="entry name" value="Transpeptidase"/>
    <property type="match status" value="1"/>
</dbReference>
<dbReference type="InterPro" id="IPR012338">
    <property type="entry name" value="Beta-lactam/transpept-like"/>
</dbReference>
<feature type="domain" description="Penicillin-binding protein transpeptidase" evidence="3">
    <location>
        <begin position="9"/>
        <end position="106"/>
    </location>
</feature>
<dbReference type="AlphaFoldDB" id="A0A1G6MCJ1"/>
<keyword evidence="5" id="KW-1185">Reference proteome</keyword>
<proteinExistence type="predicted"/>
<dbReference type="EMBL" id="FMYU01000006">
    <property type="protein sequence ID" value="SDC53302.1"/>
    <property type="molecule type" value="Genomic_DNA"/>
</dbReference>